<dbReference type="Pfam" id="PF13960">
    <property type="entry name" value="DUF4218"/>
    <property type="match status" value="1"/>
</dbReference>
<accession>A0ABQ7URS5</accession>
<proteinExistence type="predicted"/>
<protein>
    <recommendedName>
        <fullName evidence="1">DUF4218 domain-containing protein</fullName>
    </recommendedName>
</protein>
<dbReference type="EMBL" id="JAIVGD010000018">
    <property type="protein sequence ID" value="KAH0754562.1"/>
    <property type="molecule type" value="Genomic_DNA"/>
</dbReference>
<sequence>MYPIERFLRTLKCYVRNRNQPEGSIVEGYIVEESIIFCSRYLPENVKGYDRMDKNYEDDHIKTYSGLSVFERKGSPLLRDASRNLEELERKQAHLYVLRNCEEVQPFLHEYEQSNKIMNFDDWFFHQIVQMRKEKNELATYELYSLARGPFDGVQRFKGWSIVLNGHSTYFTGGAIDEDIFQQDACNELLHIYEDDEDIMNWKRNDLDVIRTDVTLAHDIIEGVC</sequence>
<evidence type="ECO:0000313" key="2">
    <source>
        <dbReference type="EMBL" id="KAH0754562.1"/>
    </source>
</evidence>
<dbReference type="PANTHER" id="PTHR48451:SF1">
    <property type="entry name" value="DUF4218 DOMAIN-CONTAINING PROTEIN"/>
    <property type="match status" value="1"/>
</dbReference>
<evidence type="ECO:0000313" key="3">
    <source>
        <dbReference type="Proteomes" id="UP000826656"/>
    </source>
</evidence>
<feature type="domain" description="DUF4218" evidence="1">
    <location>
        <begin position="1"/>
        <end position="52"/>
    </location>
</feature>
<name>A0ABQ7URS5_SOLTU</name>
<evidence type="ECO:0000259" key="1">
    <source>
        <dbReference type="Pfam" id="PF13960"/>
    </source>
</evidence>
<dbReference type="PANTHER" id="PTHR48451">
    <property type="entry name" value="DUF4218 DOMAIN-CONTAINING PROTEIN"/>
    <property type="match status" value="1"/>
</dbReference>
<dbReference type="InterPro" id="IPR025452">
    <property type="entry name" value="DUF4218"/>
</dbReference>
<dbReference type="Proteomes" id="UP000826656">
    <property type="component" value="Unassembled WGS sequence"/>
</dbReference>
<comment type="caution">
    <text evidence="2">The sequence shown here is derived from an EMBL/GenBank/DDBJ whole genome shotgun (WGS) entry which is preliminary data.</text>
</comment>
<reference evidence="2 3" key="1">
    <citation type="journal article" date="2021" name="bioRxiv">
        <title>Chromosome-scale and haplotype-resolved genome assembly of a tetraploid potato cultivar.</title>
        <authorList>
            <person name="Sun H."/>
            <person name="Jiao W.-B."/>
            <person name="Krause K."/>
            <person name="Campoy J.A."/>
            <person name="Goel M."/>
            <person name="Folz-Donahue K."/>
            <person name="Kukat C."/>
            <person name="Huettel B."/>
            <person name="Schneeberger K."/>
        </authorList>
    </citation>
    <scope>NUCLEOTIDE SEQUENCE [LARGE SCALE GENOMIC DNA]</scope>
    <source>
        <strain evidence="2">SolTubOtavaFocal</strain>
        <tissue evidence="2">Leaves</tissue>
    </source>
</reference>
<organism evidence="2 3">
    <name type="scientific">Solanum tuberosum</name>
    <name type="common">Potato</name>
    <dbReference type="NCBI Taxonomy" id="4113"/>
    <lineage>
        <taxon>Eukaryota</taxon>
        <taxon>Viridiplantae</taxon>
        <taxon>Streptophyta</taxon>
        <taxon>Embryophyta</taxon>
        <taxon>Tracheophyta</taxon>
        <taxon>Spermatophyta</taxon>
        <taxon>Magnoliopsida</taxon>
        <taxon>eudicotyledons</taxon>
        <taxon>Gunneridae</taxon>
        <taxon>Pentapetalae</taxon>
        <taxon>asterids</taxon>
        <taxon>lamiids</taxon>
        <taxon>Solanales</taxon>
        <taxon>Solanaceae</taxon>
        <taxon>Solanoideae</taxon>
        <taxon>Solaneae</taxon>
        <taxon>Solanum</taxon>
    </lineage>
</organism>
<keyword evidence="3" id="KW-1185">Reference proteome</keyword>
<gene>
    <name evidence="2" type="ORF">KY290_024832</name>
</gene>